<name>A0ABX1CPU4_9SPHN</name>
<sequence length="149" mass="16659">MLVFDQFDGDDTALAWRQRDVTAAALALIVATGEQHYRNACRIAGRPAEDWPEPGALHALQPAHDVLAAAWRWEVSPPAHPRLGFDPAPRAVDAADWLRWLAAELRGWHDDPELILSTLALLRETDPDAGRRMAQVLRDRHASVPWHGE</sequence>
<organism evidence="1 2">
    <name type="scientific">Sphingomonas corticis</name>
    <dbReference type="NCBI Taxonomy" id="2722791"/>
    <lineage>
        <taxon>Bacteria</taxon>
        <taxon>Pseudomonadati</taxon>
        <taxon>Pseudomonadota</taxon>
        <taxon>Alphaproteobacteria</taxon>
        <taxon>Sphingomonadales</taxon>
        <taxon>Sphingomonadaceae</taxon>
        <taxon>Sphingomonas</taxon>
    </lineage>
</organism>
<comment type="caution">
    <text evidence="1">The sequence shown here is derived from an EMBL/GenBank/DDBJ whole genome shotgun (WGS) entry which is preliminary data.</text>
</comment>
<evidence type="ECO:0000313" key="1">
    <source>
        <dbReference type="EMBL" id="NJR78382.1"/>
    </source>
</evidence>
<dbReference type="EMBL" id="JAAVJH010000003">
    <property type="protein sequence ID" value="NJR78382.1"/>
    <property type="molecule type" value="Genomic_DNA"/>
</dbReference>
<accession>A0ABX1CPU4</accession>
<evidence type="ECO:0000313" key="2">
    <source>
        <dbReference type="Proteomes" id="UP000732399"/>
    </source>
</evidence>
<reference evidence="1 2" key="1">
    <citation type="submission" date="2020-03" db="EMBL/GenBank/DDBJ databases">
        <authorList>
            <person name="Wang L."/>
            <person name="He N."/>
            <person name="Li Y."/>
            <person name="Fang Y."/>
            <person name="Zhang F."/>
        </authorList>
    </citation>
    <scope>NUCLEOTIDE SEQUENCE [LARGE SCALE GENOMIC DNA]</scope>
    <source>
        <strain evidence="1 2">36D10-4-7</strain>
    </source>
</reference>
<dbReference type="Proteomes" id="UP000732399">
    <property type="component" value="Unassembled WGS sequence"/>
</dbReference>
<protein>
    <submittedName>
        <fullName evidence="1">Uncharacterized protein</fullName>
    </submittedName>
</protein>
<dbReference type="RefSeq" id="WP_168133874.1">
    <property type="nucleotide sequence ID" value="NZ_JAAVJH010000003.1"/>
</dbReference>
<gene>
    <name evidence="1" type="ORF">HBH26_07085</name>
</gene>
<keyword evidence="2" id="KW-1185">Reference proteome</keyword>
<proteinExistence type="predicted"/>